<evidence type="ECO:0000313" key="5">
    <source>
        <dbReference type="EMBL" id="WRO22602.1"/>
    </source>
</evidence>
<organism evidence="5 6">
    <name type="scientific">Metallumcola ferriviriculae</name>
    <dbReference type="NCBI Taxonomy" id="3039180"/>
    <lineage>
        <taxon>Bacteria</taxon>
        <taxon>Bacillati</taxon>
        <taxon>Bacillota</taxon>
        <taxon>Clostridia</taxon>
        <taxon>Neomoorellales</taxon>
        <taxon>Desulfitibacteraceae</taxon>
        <taxon>Metallumcola</taxon>
    </lineage>
</organism>
<sequence>MLKPKFLTPNQAVEMIKDGSTVVVDGFVGHGHPEELTIALEERFLENGTPRDLTIVYAAGQGDGQTKGMNHLAHRGLVKRVIGGHWNLAPKLGDMAMANEIEAYNFPQGVVTHLFRDIAAGKPGTITHIGLKTFVDPRWEGGKLNSITTEDLVELITIHNKEYLLYKGFPVNVALIRGTSADEYGNISMEKEALTLEGLSIAQAVRNCGGIVIIQVERLRRHGTVDPKLVKIPGMLVDAVVVGQPANHMQSFAEQYNPSFSGEIRVPLDSIQPLPLNERKIIGRRAAMELTPNAVVNLGIGMPEGVASVAAEEGFSDRMILTVEAGPIGGIPAGGLNFGAAYNPDCIIDQPNQFDFYDGGGLDIAFLGMAQVDAKGNVNVSRFGPRIAGAGGFINITQTAKKVVYCGTFTASGLQVAVSQGKLFINKEGAQQKFVQEVDQITFSGDYSLEKDQKVLYITERAVFELKSEGLTLIEVAPGVDMERDIFSQIGFQPMVSNDIKLMDGRIFEEELLGFDAQMAQTAGE</sequence>
<dbReference type="InterPro" id="IPR037171">
    <property type="entry name" value="NagB/RpiA_transferase-like"/>
</dbReference>
<gene>
    <name evidence="5" type="ORF">MFMK1_002439</name>
</gene>
<dbReference type="AlphaFoldDB" id="A0AAU0UPZ7"/>
<reference evidence="5 6" key="1">
    <citation type="submission" date="2023-04" db="EMBL/GenBank/DDBJ databases">
        <authorList>
            <person name="Hsu D."/>
        </authorList>
    </citation>
    <scope>NUCLEOTIDE SEQUENCE [LARGE SCALE GENOMIC DNA]</scope>
    <source>
        <strain evidence="5 6">MK1</strain>
    </source>
</reference>
<evidence type="ECO:0000313" key="6">
    <source>
        <dbReference type="Proteomes" id="UP001329915"/>
    </source>
</evidence>
<feature type="active site" description="5-glutamyl coenzyme A thioester intermediate" evidence="4">
    <location>
        <position position="324"/>
    </location>
</feature>
<dbReference type="Gene3D" id="3.40.1080.10">
    <property type="entry name" value="Glutaconate Coenzyme A-transferase"/>
    <property type="match status" value="2"/>
</dbReference>
<comment type="similarity">
    <text evidence="1 3">Belongs to the 3-oxoacid CoA-transferase family.</text>
</comment>
<protein>
    <submittedName>
        <fullName evidence="5">Acyl CoA:acetate/3-ketoacid CoA transferase</fullName>
    </submittedName>
</protein>
<evidence type="ECO:0000256" key="1">
    <source>
        <dbReference type="ARBA" id="ARBA00007154"/>
    </source>
</evidence>
<dbReference type="RefSeq" id="WP_366922011.1">
    <property type="nucleotide sequence ID" value="NZ_CP121694.1"/>
</dbReference>
<dbReference type="KEGG" id="dbc:MFMK1_002439"/>
<keyword evidence="2 3" id="KW-0808">Transferase</keyword>
<dbReference type="PIRSF" id="PIRSF000858">
    <property type="entry name" value="SCOT-t"/>
    <property type="match status" value="1"/>
</dbReference>
<dbReference type="GO" id="GO:0008410">
    <property type="term" value="F:CoA-transferase activity"/>
    <property type="evidence" value="ECO:0007669"/>
    <property type="project" value="InterPro"/>
</dbReference>
<dbReference type="InterPro" id="IPR004165">
    <property type="entry name" value="CoA_trans_fam_I"/>
</dbReference>
<keyword evidence="6" id="KW-1185">Reference proteome</keyword>
<evidence type="ECO:0000256" key="2">
    <source>
        <dbReference type="ARBA" id="ARBA00022679"/>
    </source>
</evidence>
<evidence type="ECO:0000256" key="3">
    <source>
        <dbReference type="PIRNR" id="PIRNR000858"/>
    </source>
</evidence>
<dbReference type="InterPro" id="IPR014388">
    <property type="entry name" value="3-oxoacid_CoA-transferase"/>
</dbReference>
<dbReference type="SMART" id="SM00882">
    <property type="entry name" value="CoA_trans"/>
    <property type="match status" value="1"/>
</dbReference>
<dbReference type="PANTHER" id="PTHR43293:SF1">
    <property type="entry name" value="ACETATE COA-TRANSFERASE YDIF"/>
    <property type="match status" value="1"/>
</dbReference>
<proteinExistence type="inferred from homology"/>
<name>A0AAU0UPZ7_9FIRM</name>
<accession>A0AAU0UPZ7</accession>
<dbReference type="GO" id="GO:0046952">
    <property type="term" value="P:ketone body catabolic process"/>
    <property type="evidence" value="ECO:0007669"/>
    <property type="project" value="InterPro"/>
</dbReference>
<dbReference type="SUPFAM" id="SSF100950">
    <property type="entry name" value="NagB/RpiA/CoA transferase-like"/>
    <property type="match status" value="2"/>
</dbReference>
<dbReference type="Proteomes" id="UP001329915">
    <property type="component" value="Chromosome"/>
</dbReference>
<dbReference type="EMBL" id="CP121694">
    <property type="protein sequence ID" value="WRO22602.1"/>
    <property type="molecule type" value="Genomic_DNA"/>
</dbReference>
<evidence type="ECO:0000256" key="4">
    <source>
        <dbReference type="PIRSR" id="PIRSR000858-1"/>
    </source>
</evidence>
<dbReference type="PANTHER" id="PTHR43293">
    <property type="entry name" value="ACETATE COA-TRANSFERASE YDIF"/>
    <property type="match status" value="1"/>
</dbReference>
<dbReference type="Pfam" id="PF01144">
    <property type="entry name" value="CoA_trans"/>
    <property type="match status" value="1"/>
</dbReference>